<evidence type="ECO:0000313" key="2">
    <source>
        <dbReference type="EMBL" id="KAF8427234.1"/>
    </source>
</evidence>
<dbReference type="Proteomes" id="UP001194468">
    <property type="component" value="Unassembled WGS sequence"/>
</dbReference>
<reference evidence="2" key="1">
    <citation type="submission" date="2019-10" db="EMBL/GenBank/DDBJ databases">
        <authorList>
            <consortium name="DOE Joint Genome Institute"/>
            <person name="Kuo A."/>
            <person name="Miyauchi S."/>
            <person name="Kiss E."/>
            <person name="Drula E."/>
            <person name="Kohler A."/>
            <person name="Sanchez-Garcia M."/>
            <person name="Andreopoulos B."/>
            <person name="Barry K.W."/>
            <person name="Bonito G."/>
            <person name="Buee M."/>
            <person name="Carver A."/>
            <person name="Chen C."/>
            <person name="Cichocki N."/>
            <person name="Clum A."/>
            <person name="Culley D."/>
            <person name="Crous P.W."/>
            <person name="Fauchery L."/>
            <person name="Girlanda M."/>
            <person name="Hayes R."/>
            <person name="Keri Z."/>
            <person name="LaButti K."/>
            <person name="Lipzen A."/>
            <person name="Lombard V."/>
            <person name="Magnuson J."/>
            <person name="Maillard F."/>
            <person name="Morin E."/>
            <person name="Murat C."/>
            <person name="Nolan M."/>
            <person name="Ohm R."/>
            <person name="Pangilinan J."/>
            <person name="Pereira M."/>
            <person name="Perotto S."/>
            <person name="Peter M."/>
            <person name="Riley R."/>
            <person name="Sitrit Y."/>
            <person name="Stielow B."/>
            <person name="Szollosi G."/>
            <person name="Zifcakova L."/>
            <person name="Stursova M."/>
            <person name="Spatafora J.W."/>
            <person name="Tedersoo L."/>
            <person name="Vaario L.-M."/>
            <person name="Yamada A."/>
            <person name="Yan M."/>
            <person name="Wang P."/>
            <person name="Xu J."/>
            <person name="Bruns T."/>
            <person name="Baldrian P."/>
            <person name="Vilgalys R."/>
            <person name="Henrissat B."/>
            <person name="Grigoriev I.V."/>
            <person name="Hibbett D."/>
            <person name="Nagy L.G."/>
            <person name="Martin F.M."/>
        </authorList>
    </citation>
    <scope>NUCLEOTIDE SEQUENCE</scope>
    <source>
        <strain evidence="2">BED1</strain>
    </source>
</reference>
<comment type="caution">
    <text evidence="2">The sequence shown here is derived from an EMBL/GenBank/DDBJ whole genome shotgun (WGS) entry which is preliminary data.</text>
</comment>
<evidence type="ECO:0000259" key="1">
    <source>
        <dbReference type="Pfam" id="PF03644"/>
    </source>
</evidence>
<dbReference type="InterPro" id="IPR032979">
    <property type="entry name" value="ENGase"/>
</dbReference>
<proteinExistence type="predicted"/>
<feature type="domain" description="Cytosolic endo-beta-N-acetylglucosaminidase TIM barrel" evidence="1">
    <location>
        <begin position="71"/>
        <end position="399"/>
    </location>
</feature>
<dbReference type="GO" id="GO:0005829">
    <property type="term" value="C:cytosol"/>
    <property type="evidence" value="ECO:0007669"/>
    <property type="project" value="UniProtKB-SubCell"/>
</dbReference>
<dbReference type="Pfam" id="PF03644">
    <property type="entry name" value="Glyco_hydro_85"/>
    <property type="match status" value="1"/>
</dbReference>
<keyword evidence="3" id="KW-1185">Reference proteome</keyword>
<gene>
    <name evidence="2" type="ORF">L210DRAFT_3420052</name>
</gene>
<organism evidence="2 3">
    <name type="scientific">Boletus edulis BED1</name>
    <dbReference type="NCBI Taxonomy" id="1328754"/>
    <lineage>
        <taxon>Eukaryota</taxon>
        <taxon>Fungi</taxon>
        <taxon>Dikarya</taxon>
        <taxon>Basidiomycota</taxon>
        <taxon>Agaricomycotina</taxon>
        <taxon>Agaricomycetes</taxon>
        <taxon>Agaricomycetidae</taxon>
        <taxon>Boletales</taxon>
        <taxon>Boletineae</taxon>
        <taxon>Boletaceae</taxon>
        <taxon>Boletoideae</taxon>
        <taxon>Boletus</taxon>
    </lineage>
</organism>
<dbReference type="Gene3D" id="2.60.120.260">
    <property type="entry name" value="Galactose-binding domain-like"/>
    <property type="match status" value="1"/>
</dbReference>
<dbReference type="AlphaFoldDB" id="A0AAD4BGG7"/>
<protein>
    <submittedName>
        <fullName evidence="2">Glycoside hydrolase family 85 protein</fullName>
    </submittedName>
</protein>
<dbReference type="PANTHER" id="PTHR13246">
    <property type="entry name" value="ENDO BETA N-ACETYLGLUCOSAMINIDASE"/>
    <property type="match status" value="1"/>
</dbReference>
<keyword evidence="2" id="KW-0378">Hydrolase</keyword>
<dbReference type="GO" id="GO:0033925">
    <property type="term" value="F:mannosyl-glycoprotein endo-beta-N-acetylglucosaminidase activity"/>
    <property type="evidence" value="ECO:0007669"/>
    <property type="project" value="UniProtKB-EC"/>
</dbReference>
<dbReference type="InterPro" id="IPR005201">
    <property type="entry name" value="TIM_ENGase"/>
</dbReference>
<dbReference type="PANTHER" id="PTHR13246:SF1">
    <property type="entry name" value="CYTOSOLIC ENDO-BETA-N-ACETYLGLUCOSAMINIDASE"/>
    <property type="match status" value="1"/>
</dbReference>
<accession>A0AAD4BGG7</accession>
<reference evidence="2" key="2">
    <citation type="journal article" date="2020" name="Nat. Commun.">
        <title>Large-scale genome sequencing of mycorrhizal fungi provides insights into the early evolution of symbiotic traits.</title>
        <authorList>
            <person name="Miyauchi S."/>
            <person name="Kiss E."/>
            <person name="Kuo A."/>
            <person name="Drula E."/>
            <person name="Kohler A."/>
            <person name="Sanchez-Garcia M."/>
            <person name="Morin E."/>
            <person name="Andreopoulos B."/>
            <person name="Barry K.W."/>
            <person name="Bonito G."/>
            <person name="Buee M."/>
            <person name="Carver A."/>
            <person name="Chen C."/>
            <person name="Cichocki N."/>
            <person name="Clum A."/>
            <person name="Culley D."/>
            <person name="Crous P.W."/>
            <person name="Fauchery L."/>
            <person name="Girlanda M."/>
            <person name="Hayes R.D."/>
            <person name="Keri Z."/>
            <person name="LaButti K."/>
            <person name="Lipzen A."/>
            <person name="Lombard V."/>
            <person name="Magnuson J."/>
            <person name="Maillard F."/>
            <person name="Murat C."/>
            <person name="Nolan M."/>
            <person name="Ohm R.A."/>
            <person name="Pangilinan J."/>
            <person name="Pereira M.F."/>
            <person name="Perotto S."/>
            <person name="Peter M."/>
            <person name="Pfister S."/>
            <person name="Riley R."/>
            <person name="Sitrit Y."/>
            <person name="Stielow J.B."/>
            <person name="Szollosi G."/>
            <person name="Zifcakova L."/>
            <person name="Stursova M."/>
            <person name="Spatafora J.W."/>
            <person name="Tedersoo L."/>
            <person name="Vaario L.M."/>
            <person name="Yamada A."/>
            <person name="Yan M."/>
            <person name="Wang P."/>
            <person name="Xu J."/>
            <person name="Bruns T."/>
            <person name="Baldrian P."/>
            <person name="Vilgalys R."/>
            <person name="Dunand C."/>
            <person name="Henrissat B."/>
            <person name="Grigoriev I.V."/>
            <person name="Hibbett D."/>
            <person name="Nagy L.G."/>
            <person name="Martin F.M."/>
        </authorList>
    </citation>
    <scope>NUCLEOTIDE SEQUENCE</scope>
    <source>
        <strain evidence="2">BED1</strain>
    </source>
</reference>
<evidence type="ECO:0000313" key="3">
    <source>
        <dbReference type="Proteomes" id="UP001194468"/>
    </source>
</evidence>
<name>A0AAD4BGG7_BOLED</name>
<sequence length="756" mass="83829">MPLLGEGHSDFVRDEAPYFRSLAELDTWFAQPHDKLSGVVPYQPRPQVDGQSDNIGKLLVCHDYKGGYTESPSGLCYTFNFWRLCDTFVYFSHHRVTVPPSGWTNTAHKQGTKMLGTLIFEGNGNPDCLQIIVGCADCAVTDKNIPISKRYAVLLAELAYQRGFDGYLLNFESDLPYETDHARALAAWILLLKAELRVKVGTHAQVMWYDSVIYNGRLKYQNRLNGYNLPFFLAADTLFTNYWWKPETQDSMAQYVTNLKRAGSNASTDGPSFVPDKALQDIYSGVDVWPGRGQYGDSGFSCYRSITYTSPRGFSTALFGPGWTWEAATENPEQNWNEWWDNERKLWLGPLNLEDFTPVPDSPEGPFKPMAAFFRDLPPPDPLRSVFYTNFSPGVSYSWFVEGKKVMDTKKGWSDIDKQSSIGNLVWPRPTPSRQDVEQEEAVPTATTVLDMTDGYNGGNTLTLTITCPGSESEGTIWLPVQSLTLTTRESLEARVVYKATAPNDVSLRSHIDVKLLSNEEVDSRVFTIGKTTVKDLPHGWTSQTINFTATSIKHTTSVAMGFLIDVVRTDSLANVTFSLSLGQLAVYPTPPPQSVSVGTPSITGAKFAPRAHALNTNADALEGVLTWDTTSTFTPIDSDVQIDDPESITPAWLLQDTPASRFPTFAYFNIYTAPLQDAAAAAHADTGSTVFIGTTGLDGRANRFYVEPACLPRGWDTWDGAKFYIQGVTDRGEVLPWESCATVEHRKHGKSSTGA</sequence>
<dbReference type="Gene3D" id="3.20.20.80">
    <property type="entry name" value="Glycosidases"/>
    <property type="match status" value="1"/>
</dbReference>
<dbReference type="EMBL" id="WHUW01000080">
    <property type="protein sequence ID" value="KAF8427234.1"/>
    <property type="molecule type" value="Genomic_DNA"/>
</dbReference>